<comment type="caution">
    <text evidence="11">The sequence shown here is derived from an EMBL/GenBank/DDBJ whole genome shotgun (WGS) entry which is preliminary data.</text>
</comment>
<feature type="binding site" evidence="8">
    <location>
        <position position="113"/>
    </location>
    <ligand>
        <name>Cu cation</name>
        <dbReference type="ChEBI" id="CHEBI:23378"/>
    </ligand>
</feature>
<evidence type="ECO:0000256" key="5">
    <source>
        <dbReference type="ARBA" id="ARBA00022982"/>
    </source>
</evidence>
<feature type="binding site" evidence="8">
    <location>
        <position position="116"/>
    </location>
    <ligand>
        <name>Cu cation</name>
        <dbReference type="ChEBI" id="CHEBI:23378"/>
    </ligand>
</feature>
<name>A0A512IZF2_9HYPH</name>
<evidence type="ECO:0000313" key="13">
    <source>
        <dbReference type="Proteomes" id="UP000321960"/>
    </source>
</evidence>
<evidence type="ECO:0000256" key="7">
    <source>
        <dbReference type="NCBIfam" id="TIGR02657"/>
    </source>
</evidence>
<reference evidence="12" key="4">
    <citation type="submission" date="2023-01" db="EMBL/GenBank/DDBJ databases">
        <title>Draft genome sequence of Methylobacterium oxalidis strain NBRC 107715.</title>
        <authorList>
            <person name="Sun Q."/>
            <person name="Mori K."/>
        </authorList>
    </citation>
    <scope>NUCLEOTIDE SEQUENCE</scope>
    <source>
        <strain evidence="12">NBRC 107715</strain>
    </source>
</reference>
<reference evidence="14" key="2">
    <citation type="journal article" date="2019" name="Int. J. Syst. Evol. Microbiol.">
        <title>The Global Catalogue of Microorganisms (GCM) 10K type strain sequencing project: providing services to taxonomists for standard genome sequencing and annotation.</title>
        <authorList>
            <consortium name="The Broad Institute Genomics Platform"/>
            <consortium name="The Broad Institute Genome Sequencing Center for Infectious Disease"/>
            <person name="Wu L."/>
            <person name="Ma J."/>
        </authorList>
    </citation>
    <scope>NUCLEOTIDE SEQUENCE [LARGE SCALE GENOMIC DNA]</scope>
    <source>
        <strain evidence="14">NBRC 107715</strain>
    </source>
</reference>
<evidence type="ECO:0000313" key="14">
    <source>
        <dbReference type="Proteomes" id="UP001156856"/>
    </source>
</evidence>
<reference evidence="11 13" key="3">
    <citation type="submission" date="2019-07" db="EMBL/GenBank/DDBJ databases">
        <title>Whole genome shotgun sequence of Methylobacterium oxalidis NBRC 107715.</title>
        <authorList>
            <person name="Hosoyama A."/>
            <person name="Uohara A."/>
            <person name="Ohji S."/>
            <person name="Ichikawa N."/>
        </authorList>
    </citation>
    <scope>NUCLEOTIDE SEQUENCE [LARGE SCALE GENOMIC DNA]</scope>
    <source>
        <strain evidence="11 13">NBRC 107715</strain>
    </source>
</reference>
<dbReference type="EMBL" id="BJZU01000016">
    <property type="protein sequence ID" value="GEP03043.1"/>
    <property type="molecule type" value="Genomic_DNA"/>
</dbReference>
<dbReference type="EMBL" id="BSPK01000084">
    <property type="protein sequence ID" value="GLS65976.1"/>
    <property type="molecule type" value="Genomic_DNA"/>
</dbReference>
<evidence type="ECO:0000256" key="4">
    <source>
        <dbReference type="ARBA" id="ARBA00022764"/>
    </source>
</evidence>
<feature type="chain" id="PRO_5021826520" description="Amicyanin" evidence="9">
    <location>
        <begin position="24"/>
        <end position="123"/>
    </location>
</feature>
<dbReference type="PANTHER" id="PTHR36507">
    <property type="entry name" value="BLL1555 PROTEIN"/>
    <property type="match status" value="1"/>
</dbReference>
<feature type="signal peptide" evidence="9">
    <location>
        <begin position="1"/>
        <end position="23"/>
    </location>
</feature>
<feature type="domain" description="Blue (type 1) copper" evidence="10">
    <location>
        <begin position="39"/>
        <end position="123"/>
    </location>
</feature>
<evidence type="ECO:0000259" key="10">
    <source>
        <dbReference type="Pfam" id="PF00127"/>
    </source>
</evidence>
<keyword evidence="4" id="KW-0574">Periplasm</keyword>
<dbReference type="OrthoDB" id="9796416at2"/>
<evidence type="ECO:0000313" key="12">
    <source>
        <dbReference type="EMBL" id="GLS65976.1"/>
    </source>
</evidence>
<keyword evidence="5" id="KW-0249">Electron transport</keyword>
<organism evidence="11 13">
    <name type="scientific">Methylobacterium oxalidis</name>
    <dbReference type="NCBI Taxonomy" id="944322"/>
    <lineage>
        <taxon>Bacteria</taxon>
        <taxon>Pseudomonadati</taxon>
        <taxon>Pseudomonadota</taxon>
        <taxon>Alphaproteobacteria</taxon>
        <taxon>Hyphomicrobiales</taxon>
        <taxon>Methylobacteriaceae</taxon>
        <taxon>Methylobacterium</taxon>
    </lineage>
</organism>
<dbReference type="Proteomes" id="UP001156856">
    <property type="component" value="Unassembled WGS sequence"/>
</dbReference>
<dbReference type="InterPro" id="IPR002386">
    <property type="entry name" value="Amicyanin/Pseudoazurin"/>
</dbReference>
<dbReference type="RefSeq" id="WP_147024772.1">
    <property type="nucleotide sequence ID" value="NZ_BJZU01000016.1"/>
</dbReference>
<evidence type="ECO:0000256" key="2">
    <source>
        <dbReference type="ARBA" id="ARBA00022448"/>
    </source>
</evidence>
<dbReference type="Gene3D" id="2.60.40.420">
    <property type="entry name" value="Cupredoxins - blue copper proteins"/>
    <property type="match status" value="1"/>
</dbReference>
<protein>
    <recommendedName>
        <fullName evidence="7">Amicyanin</fullName>
    </recommendedName>
</protein>
<dbReference type="CDD" id="cd13921">
    <property type="entry name" value="Amicyanin"/>
    <property type="match status" value="1"/>
</dbReference>
<proteinExistence type="predicted"/>
<accession>A0A512IZF2</accession>
<dbReference type="InterPro" id="IPR013475">
    <property type="entry name" value="Amicyanin_Para/Methyl"/>
</dbReference>
<dbReference type="PANTHER" id="PTHR36507:SF1">
    <property type="entry name" value="BLL1555 PROTEIN"/>
    <property type="match status" value="1"/>
</dbReference>
<keyword evidence="14" id="KW-1185">Reference proteome</keyword>
<evidence type="ECO:0000256" key="6">
    <source>
        <dbReference type="ARBA" id="ARBA00023008"/>
    </source>
</evidence>
<dbReference type="NCBIfam" id="TIGR02657">
    <property type="entry name" value="amicyanin"/>
    <property type="match status" value="1"/>
</dbReference>
<dbReference type="Pfam" id="PF00127">
    <property type="entry name" value="Copper-bind"/>
    <property type="match status" value="1"/>
</dbReference>
<comment type="cofactor">
    <cofactor evidence="8">
        <name>Cu cation</name>
        <dbReference type="ChEBI" id="CHEBI:23378"/>
    </cofactor>
    <text evidence="8">Binds 1 copper ion per subunit.</text>
</comment>
<sequence>MRRALLSALLVALPLHAASAADAIEVLPDASAAPAEAKQVQIAKMKFNPTDITVKAGTVVTWTNSEALPHNVHFKAGGPNVSKDIEGPMLRANQTFSVRFNQAGTYDYICTPHPFMKAKVTVE</sequence>
<keyword evidence="6 8" id="KW-0186">Copper</keyword>
<dbReference type="PRINTS" id="PR00155">
    <property type="entry name" value="AMICYANIN"/>
</dbReference>
<feature type="binding site" evidence="8">
    <location>
        <position position="110"/>
    </location>
    <ligand>
        <name>Cu cation</name>
        <dbReference type="ChEBI" id="CHEBI:23378"/>
    </ligand>
</feature>
<keyword evidence="9" id="KW-0732">Signal</keyword>
<dbReference type="InterPro" id="IPR008972">
    <property type="entry name" value="Cupredoxin"/>
</dbReference>
<evidence type="ECO:0000256" key="9">
    <source>
        <dbReference type="SAM" id="SignalP"/>
    </source>
</evidence>
<dbReference type="InterPro" id="IPR035668">
    <property type="entry name" value="Amicyanin"/>
</dbReference>
<evidence type="ECO:0000313" key="11">
    <source>
        <dbReference type="EMBL" id="GEP03043.1"/>
    </source>
</evidence>
<evidence type="ECO:0000256" key="1">
    <source>
        <dbReference type="ARBA" id="ARBA00004418"/>
    </source>
</evidence>
<dbReference type="GO" id="GO:0009055">
    <property type="term" value="F:electron transfer activity"/>
    <property type="evidence" value="ECO:0007669"/>
    <property type="project" value="UniProtKB-UniRule"/>
</dbReference>
<dbReference type="GO" id="GO:0042597">
    <property type="term" value="C:periplasmic space"/>
    <property type="evidence" value="ECO:0007669"/>
    <property type="project" value="UniProtKB-SubCell"/>
</dbReference>
<dbReference type="GO" id="GO:0005507">
    <property type="term" value="F:copper ion binding"/>
    <property type="evidence" value="ECO:0007669"/>
    <property type="project" value="UniProtKB-UniRule"/>
</dbReference>
<gene>
    <name evidence="12" type="ORF">GCM10007888_43580</name>
    <name evidence="11" type="ORF">MOX02_10810</name>
</gene>
<dbReference type="Proteomes" id="UP000321960">
    <property type="component" value="Unassembled WGS sequence"/>
</dbReference>
<evidence type="ECO:0000256" key="8">
    <source>
        <dbReference type="PIRSR" id="PIRSR602386-1"/>
    </source>
</evidence>
<feature type="binding site" evidence="8">
    <location>
        <position position="70"/>
    </location>
    <ligand>
        <name>Cu cation</name>
        <dbReference type="ChEBI" id="CHEBI:23378"/>
    </ligand>
</feature>
<dbReference type="InterPro" id="IPR052721">
    <property type="entry name" value="ET_Amicyanin"/>
</dbReference>
<reference evidence="12" key="1">
    <citation type="journal article" date="2014" name="Int. J. Syst. Evol. Microbiol.">
        <title>Complete genome of a new Firmicutes species belonging to the dominant human colonic microbiota ('Ruminococcus bicirculans') reveals two chromosomes and a selective capacity to utilize plant glucans.</title>
        <authorList>
            <consortium name="NISC Comparative Sequencing Program"/>
            <person name="Wegmann U."/>
            <person name="Louis P."/>
            <person name="Goesmann A."/>
            <person name="Henrissat B."/>
            <person name="Duncan S.H."/>
            <person name="Flint H.J."/>
        </authorList>
    </citation>
    <scope>NUCLEOTIDE SEQUENCE</scope>
    <source>
        <strain evidence="12">NBRC 107715</strain>
    </source>
</reference>
<dbReference type="PROSITE" id="PS00196">
    <property type="entry name" value="COPPER_BLUE"/>
    <property type="match status" value="1"/>
</dbReference>
<evidence type="ECO:0000256" key="3">
    <source>
        <dbReference type="ARBA" id="ARBA00022723"/>
    </source>
</evidence>
<keyword evidence="3 8" id="KW-0479">Metal-binding</keyword>
<dbReference type="InterPro" id="IPR028871">
    <property type="entry name" value="BlueCu_1_BS"/>
</dbReference>
<dbReference type="InterPro" id="IPR000923">
    <property type="entry name" value="BlueCu_1"/>
</dbReference>
<comment type="subcellular location">
    <subcellularLocation>
        <location evidence="1">Periplasm</location>
    </subcellularLocation>
</comment>
<keyword evidence="2" id="KW-0813">Transport</keyword>
<dbReference type="SUPFAM" id="SSF49503">
    <property type="entry name" value="Cupredoxins"/>
    <property type="match status" value="1"/>
</dbReference>
<dbReference type="AlphaFoldDB" id="A0A512IZF2"/>